<reference evidence="3 4" key="1">
    <citation type="journal article" date="2024" name="BMC Genomics">
        <title>De novo assembly and annotation of Popillia japonica's genome with initial clues to its potential as an invasive pest.</title>
        <authorList>
            <person name="Cucini C."/>
            <person name="Boschi S."/>
            <person name="Funari R."/>
            <person name="Cardaioli E."/>
            <person name="Iannotti N."/>
            <person name="Marturano G."/>
            <person name="Paoli F."/>
            <person name="Bruttini M."/>
            <person name="Carapelli A."/>
            <person name="Frati F."/>
            <person name="Nardi F."/>
        </authorList>
    </citation>
    <scope>NUCLEOTIDE SEQUENCE [LARGE SCALE GENOMIC DNA]</scope>
    <source>
        <strain evidence="3">DMR45628</strain>
    </source>
</reference>
<name>A0AAW1IBE2_POPJA</name>
<dbReference type="EMBL" id="JASPKY010000692">
    <property type="protein sequence ID" value="KAK9686646.1"/>
    <property type="molecule type" value="Genomic_DNA"/>
</dbReference>
<evidence type="ECO:0000256" key="2">
    <source>
        <dbReference type="SAM" id="SignalP"/>
    </source>
</evidence>
<dbReference type="PANTHER" id="PTHR10380">
    <property type="entry name" value="CUTICLE PROTEIN"/>
    <property type="match status" value="1"/>
</dbReference>
<dbReference type="InterPro" id="IPR000618">
    <property type="entry name" value="Insect_cuticle"/>
</dbReference>
<keyword evidence="1" id="KW-0193">Cuticle</keyword>
<dbReference type="GO" id="GO:0062129">
    <property type="term" value="C:chitin-based extracellular matrix"/>
    <property type="evidence" value="ECO:0007669"/>
    <property type="project" value="TreeGrafter"/>
</dbReference>
<evidence type="ECO:0000313" key="3">
    <source>
        <dbReference type="EMBL" id="KAK9686646.1"/>
    </source>
</evidence>
<organism evidence="3 4">
    <name type="scientific">Popillia japonica</name>
    <name type="common">Japanese beetle</name>
    <dbReference type="NCBI Taxonomy" id="7064"/>
    <lineage>
        <taxon>Eukaryota</taxon>
        <taxon>Metazoa</taxon>
        <taxon>Ecdysozoa</taxon>
        <taxon>Arthropoda</taxon>
        <taxon>Hexapoda</taxon>
        <taxon>Insecta</taxon>
        <taxon>Pterygota</taxon>
        <taxon>Neoptera</taxon>
        <taxon>Endopterygota</taxon>
        <taxon>Coleoptera</taxon>
        <taxon>Polyphaga</taxon>
        <taxon>Scarabaeiformia</taxon>
        <taxon>Scarabaeidae</taxon>
        <taxon>Rutelinae</taxon>
        <taxon>Popillia</taxon>
    </lineage>
</organism>
<keyword evidence="2" id="KW-0732">Signal</keyword>
<proteinExistence type="predicted"/>
<dbReference type="PANTHER" id="PTHR10380:SF196">
    <property type="entry name" value="CUTICULAR PROTEIN 72EA"/>
    <property type="match status" value="1"/>
</dbReference>
<dbReference type="Proteomes" id="UP001458880">
    <property type="component" value="Unassembled WGS sequence"/>
</dbReference>
<comment type="caution">
    <text evidence="3">The sequence shown here is derived from an EMBL/GenBank/DDBJ whole genome shotgun (WGS) entry which is preliminary data.</text>
</comment>
<protein>
    <submittedName>
        <fullName evidence="3">Insect cuticle protein</fullName>
    </submittedName>
</protein>
<sequence length="172" mass="18995">MHTISLFALFIACAAALPVHDEAIVDVVQGTDGYYKYTLKSKYISREEERQADGSLSGYFSYIDKDGKKQVIHYTSGPRGYIAEGPSVPADLPEVAQARAEHQAISHKIRSFLPALRSDNLVDEVPEVPLSKEEFLHAVGEILKPSLPVAVQETPEVENAKKEFYKAFSSAL</sequence>
<evidence type="ECO:0000313" key="4">
    <source>
        <dbReference type="Proteomes" id="UP001458880"/>
    </source>
</evidence>
<keyword evidence="4" id="KW-1185">Reference proteome</keyword>
<feature type="chain" id="PRO_5044024859" evidence="2">
    <location>
        <begin position="17"/>
        <end position="172"/>
    </location>
</feature>
<evidence type="ECO:0000256" key="1">
    <source>
        <dbReference type="PROSITE-ProRule" id="PRU00497"/>
    </source>
</evidence>
<dbReference type="PROSITE" id="PS51155">
    <property type="entry name" value="CHIT_BIND_RR_2"/>
    <property type="match status" value="1"/>
</dbReference>
<accession>A0AAW1IBE2</accession>
<dbReference type="AlphaFoldDB" id="A0AAW1IBE2"/>
<feature type="signal peptide" evidence="2">
    <location>
        <begin position="1"/>
        <end position="16"/>
    </location>
</feature>
<gene>
    <name evidence="3" type="ORF">QE152_g37035</name>
</gene>
<dbReference type="GO" id="GO:0008010">
    <property type="term" value="F:structural constituent of chitin-based larval cuticle"/>
    <property type="evidence" value="ECO:0007669"/>
    <property type="project" value="TreeGrafter"/>
</dbReference>
<dbReference type="Pfam" id="PF00379">
    <property type="entry name" value="Chitin_bind_4"/>
    <property type="match status" value="1"/>
</dbReference>
<dbReference type="InterPro" id="IPR050468">
    <property type="entry name" value="Cuticle_Struct_Prot"/>
</dbReference>